<keyword evidence="4 7" id="KW-1133">Transmembrane helix</keyword>
<accession>A0A507AUF1</accession>
<feature type="transmembrane region" description="Helical" evidence="7">
    <location>
        <begin position="178"/>
        <end position="196"/>
    </location>
</feature>
<feature type="transmembrane region" description="Helical" evidence="7">
    <location>
        <begin position="250"/>
        <end position="272"/>
    </location>
</feature>
<feature type="domain" description="Major facilitator superfamily (MFS) profile" evidence="8">
    <location>
        <begin position="56"/>
        <end position="566"/>
    </location>
</feature>
<dbReference type="InterPro" id="IPR036259">
    <property type="entry name" value="MFS_trans_sf"/>
</dbReference>
<comment type="subcellular location">
    <subcellularLocation>
        <location evidence="1">Membrane</location>
        <topology evidence="1">Multi-pass membrane protein</topology>
    </subcellularLocation>
</comment>
<dbReference type="Pfam" id="PF06609">
    <property type="entry name" value="TRI12"/>
    <property type="match status" value="1"/>
</dbReference>
<comment type="caution">
    <text evidence="9">The sequence shown here is derived from an EMBL/GenBank/DDBJ whole genome shotgun (WGS) entry which is preliminary data.</text>
</comment>
<feature type="transmembrane region" description="Helical" evidence="7">
    <location>
        <begin position="450"/>
        <end position="473"/>
    </location>
</feature>
<organism evidence="9 10">
    <name type="scientific">Thyridium curvatum</name>
    <dbReference type="NCBI Taxonomy" id="1093900"/>
    <lineage>
        <taxon>Eukaryota</taxon>
        <taxon>Fungi</taxon>
        <taxon>Dikarya</taxon>
        <taxon>Ascomycota</taxon>
        <taxon>Pezizomycotina</taxon>
        <taxon>Sordariomycetes</taxon>
        <taxon>Sordariomycetidae</taxon>
        <taxon>Thyridiales</taxon>
        <taxon>Thyridiaceae</taxon>
        <taxon>Thyridium</taxon>
    </lineage>
</organism>
<evidence type="ECO:0000256" key="3">
    <source>
        <dbReference type="ARBA" id="ARBA00022692"/>
    </source>
</evidence>
<evidence type="ECO:0000313" key="10">
    <source>
        <dbReference type="Proteomes" id="UP000319257"/>
    </source>
</evidence>
<dbReference type="PANTHER" id="PTHR23501">
    <property type="entry name" value="MAJOR FACILITATOR SUPERFAMILY"/>
    <property type="match status" value="1"/>
</dbReference>
<dbReference type="PANTHER" id="PTHR23501:SF109">
    <property type="entry name" value="MAJOR FACILITATOR SUPERFAMILY (MFS) PROFILE DOMAIN-CONTAINING PROTEIN-RELATED"/>
    <property type="match status" value="1"/>
</dbReference>
<evidence type="ECO:0000259" key="8">
    <source>
        <dbReference type="PROSITE" id="PS50850"/>
    </source>
</evidence>
<dbReference type="EMBL" id="SKBQ01000077">
    <property type="protein sequence ID" value="TPX08488.1"/>
    <property type="molecule type" value="Genomic_DNA"/>
</dbReference>
<dbReference type="SUPFAM" id="SSF103473">
    <property type="entry name" value="MFS general substrate transporter"/>
    <property type="match status" value="1"/>
</dbReference>
<dbReference type="InterPro" id="IPR010573">
    <property type="entry name" value="MFS_Str1/Tri12-like"/>
</dbReference>
<feature type="transmembrane region" description="Helical" evidence="7">
    <location>
        <begin position="392"/>
        <end position="411"/>
    </location>
</feature>
<dbReference type="RefSeq" id="XP_030990199.1">
    <property type="nucleotide sequence ID" value="XM_031132543.1"/>
</dbReference>
<evidence type="ECO:0000256" key="1">
    <source>
        <dbReference type="ARBA" id="ARBA00004141"/>
    </source>
</evidence>
<protein>
    <recommendedName>
        <fullName evidence="8">Major facilitator superfamily (MFS) profile domain-containing protein</fullName>
    </recommendedName>
</protein>
<dbReference type="InterPro" id="IPR020846">
    <property type="entry name" value="MFS_dom"/>
</dbReference>
<evidence type="ECO:0000313" key="9">
    <source>
        <dbReference type="EMBL" id="TPX08488.1"/>
    </source>
</evidence>
<dbReference type="Gene3D" id="1.20.1250.20">
    <property type="entry name" value="MFS general substrate transporter like domains"/>
    <property type="match status" value="2"/>
</dbReference>
<dbReference type="GO" id="GO:0022857">
    <property type="term" value="F:transmembrane transporter activity"/>
    <property type="evidence" value="ECO:0007669"/>
    <property type="project" value="InterPro"/>
</dbReference>
<feature type="transmembrane region" description="Helical" evidence="7">
    <location>
        <begin position="208"/>
        <end position="229"/>
    </location>
</feature>
<keyword evidence="2" id="KW-0813">Transport</keyword>
<feature type="region of interest" description="Disordered" evidence="6">
    <location>
        <begin position="1"/>
        <end position="26"/>
    </location>
</feature>
<dbReference type="InParanoid" id="A0A507AUF1"/>
<feature type="compositionally biased region" description="Basic and acidic residues" evidence="6">
    <location>
        <begin position="592"/>
        <end position="616"/>
    </location>
</feature>
<keyword evidence="3 7" id="KW-0812">Transmembrane</keyword>
<sequence length="616" mass="66509">MTLGNDDGLGATLALPEHSKRDDAEHKEDVHQAGLLAHDIADLTPGYFWNPRYLGTIFALSLTTASAYFGFSAPASVLSYINEDIGPTDSESLFSIVWTMCNAISLLVVGRVSDRFGKRSIMLGAGAVAMVGAIMASRAKNMNTLIGANVLLGLASGVHSAVGLFAGEISPHRYKFMIQTAILIPMVISPGLGAYIGRACVETHSWRWIYYILIVILGVGWVIQMFVYFPPTFEQLHGKQRSVLREFQRIDQVGLLLLVAGLTLFLLGISWGGNPKPWHSGLILGLLISGGVTLVAFVLWEAFYPTPNPIVDLRLFKHRGFVCLTVISACSGSMYVGLSIIWPQYVFRVFSTASTSWQTEAWMSSTVGWGIWGGLMIMCPLVNVIGDLRLQILGCVVFSTVFLIALSQVGIVDQSKAIAFSFLTGLPVGFIELGPCVICQLGAPDQEIGMIFGTISCIRSVAGSIFTAIYLAVLNSKAKSKIASIVSQAAIEAGLPQSSLMDLFEALKIGSEAAFAKVPGITAQIEAAVIQAQRVAYSEAFRYVYYSAMPLLGCAIIASIFLPDYNRYMDGHMPKPINMPNAKVVSGSENESPGHLDDTKSTDHVEVEKGSQHRSG</sequence>
<dbReference type="Proteomes" id="UP000319257">
    <property type="component" value="Unassembled WGS sequence"/>
</dbReference>
<feature type="transmembrane region" description="Helical" evidence="7">
    <location>
        <begin position="362"/>
        <end position="385"/>
    </location>
</feature>
<feature type="transmembrane region" description="Helical" evidence="7">
    <location>
        <begin position="92"/>
        <end position="109"/>
    </location>
</feature>
<dbReference type="CDD" id="cd06179">
    <property type="entry name" value="MFS_TRI12_like"/>
    <property type="match status" value="1"/>
</dbReference>
<proteinExistence type="predicted"/>
<evidence type="ECO:0000256" key="2">
    <source>
        <dbReference type="ARBA" id="ARBA00022448"/>
    </source>
</evidence>
<dbReference type="GO" id="GO:0005886">
    <property type="term" value="C:plasma membrane"/>
    <property type="evidence" value="ECO:0007669"/>
    <property type="project" value="TreeGrafter"/>
</dbReference>
<keyword evidence="5 7" id="KW-0472">Membrane</keyword>
<dbReference type="OrthoDB" id="4161376at2759"/>
<feature type="transmembrane region" description="Helical" evidence="7">
    <location>
        <begin position="53"/>
        <end position="72"/>
    </location>
</feature>
<feature type="transmembrane region" description="Helical" evidence="7">
    <location>
        <begin position="145"/>
        <end position="166"/>
    </location>
</feature>
<evidence type="ECO:0000256" key="4">
    <source>
        <dbReference type="ARBA" id="ARBA00022989"/>
    </source>
</evidence>
<dbReference type="InterPro" id="IPR053791">
    <property type="entry name" value="MFS_Tri12-like"/>
</dbReference>
<feature type="transmembrane region" description="Helical" evidence="7">
    <location>
        <begin position="417"/>
        <end position="438"/>
    </location>
</feature>
<dbReference type="PROSITE" id="PS50850">
    <property type="entry name" value="MFS"/>
    <property type="match status" value="1"/>
</dbReference>
<feature type="region of interest" description="Disordered" evidence="6">
    <location>
        <begin position="579"/>
        <end position="616"/>
    </location>
</feature>
<feature type="compositionally biased region" description="Basic and acidic residues" evidence="6">
    <location>
        <begin position="17"/>
        <end position="26"/>
    </location>
</feature>
<keyword evidence="10" id="KW-1185">Reference proteome</keyword>
<name>A0A507AUF1_9PEZI</name>
<evidence type="ECO:0000256" key="6">
    <source>
        <dbReference type="SAM" id="MobiDB-lite"/>
    </source>
</evidence>
<evidence type="ECO:0000256" key="5">
    <source>
        <dbReference type="ARBA" id="ARBA00023136"/>
    </source>
</evidence>
<dbReference type="AlphaFoldDB" id="A0A507AUF1"/>
<evidence type="ECO:0000256" key="7">
    <source>
        <dbReference type="SAM" id="Phobius"/>
    </source>
</evidence>
<reference evidence="9 10" key="1">
    <citation type="submission" date="2019-06" db="EMBL/GenBank/DDBJ databases">
        <title>Draft genome sequence of the filamentous fungus Phialemoniopsis curvata isolated from diesel fuel.</title>
        <authorList>
            <person name="Varaljay V.A."/>
            <person name="Lyon W.J."/>
            <person name="Crouch A.L."/>
            <person name="Drake C.E."/>
            <person name="Hollomon J.M."/>
            <person name="Nadeau L.J."/>
            <person name="Nunn H.S."/>
            <person name="Stevenson B.S."/>
            <person name="Bojanowski C.L."/>
            <person name="Crookes-Goodson W.J."/>
        </authorList>
    </citation>
    <scope>NUCLEOTIDE SEQUENCE [LARGE SCALE GENOMIC DNA]</scope>
    <source>
        <strain evidence="9 10">D216</strain>
    </source>
</reference>
<feature type="transmembrane region" description="Helical" evidence="7">
    <location>
        <begin position="321"/>
        <end position="342"/>
    </location>
</feature>
<gene>
    <name evidence="9" type="ORF">E0L32_009975</name>
</gene>
<dbReference type="GeneID" id="41977422"/>
<feature type="transmembrane region" description="Helical" evidence="7">
    <location>
        <begin position="278"/>
        <end position="300"/>
    </location>
</feature>
<feature type="transmembrane region" description="Helical" evidence="7">
    <location>
        <begin position="543"/>
        <end position="563"/>
    </location>
</feature>